<dbReference type="HOGENOM" id="CLU_145949_1_1_2"/>
<dbReference type="GeneID" id="41324033"/>
<keyword evidence="3" id="KW-1185">Reference proteome</keyword>
<dbReference type="STRING" id="1295009.MMINT_16700"/>
<dbReference type="KEGG" id="mer:MMINT_16700"/>
<dbReference type="EMBL" id="CP005934">
    <property type="protein sequence ID" value="AGN26963.1"/>
    <property type="molecule type" value="Genomic_DNA"/>
</dbReference>
<dbReference type="InterPro" id="IPR039440">
    <property type="entry name" value="DUF3850"/>
</dbReference>
<feature type="domain" description="DUF3850" evidence="1">
    <location>
        <begin position="2"/>
        <end position="77"/>
    </location>
</feature>
<dbReference type="Pfam" id="PF12961">
    <property type="entry name" value="DUF3850"/>
    <property type="match status" value="1"/>
</dbReference>
<sequence>MIHELKIMPDYFEAVVIGAKTFELINDDRGFQIRDILILKEWDPDAEEFTGREVVRRICYVLKRVPGLTSGYAILGIEEGSE</sequence>
<dbReference type="SUPFAM" id="SSF88697">
    <property type="entry name" value="PUA domain-like"/>
    <property type="match status" value="1"/>
</dbReference>
<dbReference type="Gene3D" id="2.30.130.30">
    <property type="entry name" value="Hypothetical protein"/>
    <property type="match status" value="1"/>
</dbReference>
<proteinExistence type="predicted"/>
<dbReference type="OrthoDB" id="53827at2157"/>
<dbReference type="InParanoid" id="R9TBY5"/>
<dbReference type="RefSeq" id="WP_020449488.1">
    <property type="nucleotide sequence ID" value="NC_021353.1"/>
</dbReference>
<evidence type="ECO:0000313" key="2">
    <source>
        <dbReference type="EMBL" id="AGN26963.1"/>
    </source>
</evidence>
<dbReference type="InterPro" id="IPR015947">
    <property type="entry name" value="PUA-like_sf"/>
</dbReference>
<name>R9TBY5_METII</name>
<evidence type="ECO:0000259" key="1">
    <source>
        <dbReference type="Pfam" id="PF12961"/>
    </source>
</evidence>
<gene>
    <name evidence="2" type="ORF">MMINT_16700</name>
</gene>
<accession>R9TBY5</accession>
<dbReference type="AlphaFoldDB" id="R9TBY5"/>
<reference evidence="2 3" key="1">
    <citation type="journal article" date="2013" name="Genome Announc.">
        <title>Genome sequence of 'Candidatus Methanomassiliicoccus intestinalis' Issoire-Mx1, a third thermoplasmatales-related methanogenic archaeon from human feces.</title>
        <authorList>
            <person name="Borrel G."/>
            <person name="Harris H.M."/>
            <person name="Parisot N."/>
            <person name="Gaci N."/>
            <person name="Tottey W."/>
            <person name="Mihajlovski A."/>
            <person name="Deane J."/>
            <person name="Gribaldo S."/>
            <person name="Bardot O."/>
            <person name="Peyretaillade E."/>
            <person name="Peyret P."/>
            <person name="O'Toole P.W."/>
            <person name="Brugere J.F."/>
        </authorList>
    </citation>
    <scope>NUCLEOTIDE SEQUENCE [LARGE SCALE GENOMIC DNA]</scope>
    <source>
        <strain evidence="2 3">Issoire-Mx1</strain>
    </source>
</reference>
<evidence type="ECO:0000313" key="3">
    <source>
        <dbReference type="Proteomes" id="UP000014070"/>
    </source>
</evidence>
<dbReference type="Proteomes" id="UP000014070">
    <property type="component" value="Chromosome"/>
</dbReference>
<protein>
    <recommendedName>
        <fullName evidence="1">DUF3850 domain-containing protein</fullName>
    </recommendedName>
</protein>
<organism evidence="2 3">
    <name type="scientific">Methanomassiliicoccus intestinalis (strain Issoire-Mx1)</name>
    <dbReference type="NCBI Taxonomy" id="1295009"/>
    <lineage>
        <taxon>Archaea</taxon>
        <taxon>Methanobacteriati</taxon>
        <taxon>Thermoplasmatota</taxon>
        <taxon>Thermoplasmata</taxon>
        <taxon>Methanomassiliicoccales</taxon>
        <taxon>Methanomassiliicoccaceae</taxon>
        <taxon>Methanomassiliicoccus</taxon>
    </lineage>
</organism>